<dbReference type="OrthoDB" id="5294255at2"/>
<evidence type="ECO:0000256" key="1">
    <source>
        <dbReference type="ARBA" id="ARBA00003543"/>
    </source>
</evidence>
<organism evidence="9 10">
    <name type="scientific">Psychroflexus salarius</name>
    <dbReference type="NCBI Taxonomy" id="1155689"/>
    <lineage>
        <taxon>Bacteria</taxon>
        <taxon>Pseudomonadati</taxon>
        <taxon>Bacteroidota</taxon>
        <taxon>Flavobacteriia</taxon>
        <taxon>Flavobacteriales</taxon>
        <taxon>Flavobacteriaceae</taxon>
        <taxon>Psychroflexus</taxon>
    </lineage>
</organism>
<dbReference type="RefSeq" id="WP_073192794.1">
    <property type="nucleotide sequence ID" value="NZ_FQTW01000004.1"/>
</dbReference>
<proteinExistence type="inferred from homology"/>
<dbReference type="Pfam" id="PF02823">
    <property type="entry name" value="ATP-synt_DE_N"/>
    <property type="match status" value="1"/>
</dbReference>
<evidence type="ECO:0000256" key="7">
    <source>
        <dbReference type="ARBA" id="ARBA00023196"/>
    </source>
</evidence>
<evidence type="ECO:0000256" key="4">
    <source>
        <dbReference type="ARBA" id="ARBA00022448"/>
    </source>
</evidence>
<dbReference type="GO" id="GO:0045259">
    <property type="term" value="C:proton-transporting ATP synthase complex"/>
    <property type="evidence" value="ECO:0007669"/>
    <property type="project" value="UniProtKB-KW"/>
</dbReference>
<evidence type="ECO:0000259" key="8">
    <source>
        <dbReference type="Pfam" id="PF02823"/>
    </source>
</evidence>
<reference evidence="9 10" key="1">
    <citation type="submission" date="2016-11" db="EMBL/GenBank/DDBJ databases">
        <authorList>
            <person name="Jaros S."/>
            <person name="Januszkiewicz K."/>
            <person name="Wedrychowicz H."/>
        </authorList>
    </citation>
    <scope>NUCLEOTIDE SEQUENCE [LARGE SCALE GENOMIC DNA]</scope>
    <source>
        <strain evidence="9 10">DSM 25661</strain>
    </source>
</reference>
<evidence type="ECO:0000256" key="6">
    <source>
        <dbReference type="ARBA" id="ARBA00023136"/>
    </source>
</evidence>
<keyword evidence="7" id="KW-0066">ATP synthesis</keyword>
<name>A0A1M4VIY3_9FLAO</name>
<evidence type="ECO:0000313" key="10">
    <source>
        <dbReference type="Proteomes" id="UP000184462"/>
    </source>
</evidence>
<sequence>MQLEIVTPEKVILNQQVTSVIAPGIRGEFQILDHHAPVISALTKGALKLSDDVKLDDKIADLFHKKGNKFHFNISGGVLEMNNNKVIILTD</sequence>
<comment type="subcellular location">
    <subcellularLocation>
        <location evidence="2">Endomembrane system</location>
        <topology evidence="2">Peripheral membrane protein</topology>
    </subcellularLocation>
</comment>
<protein>
    <submittedName>
        <fullName evidence="9">F-type H+-transporting ATPase subunit epsilon</fullName>
    </submittedName>
</protein>
<dbReference type="CDD" id="cd12152">
    <property type="entry name" value="F1-ATPase_delta"/>
    <property type="match status" value="1"/>
</dbReference>
<comment type="function">
    <text evidence="1">Produces ATP from ADP in the presence of a proton gradient across the membrane.</text>
</comment>
<keyword evidence="6" id="KW-0472">Membrane</keyword>
<dbReference type="Proteomes" id="UP000184462">
    <property type="component" value="Unassembled WGS sequence"/>
</dbReference>
<evidence type="ECO:0000313" key="9">
    <source>
        <dbReference type="EMBL" id="SHE68971.1"/>
    </source>
</evidence>
<dbReference type="InterPro" id="IPR020546">
    <property type="entry name" value="ATP_synth_F1_dsu/esu_N"/>
</dbReference>
<accession>A0A1M4VIY3</accession>
<evidence type="ECO:0000256" key="2">
    <source>
        <dbReference type="ARBA" id="ARBA00004184"/>
    </source>
</evidence>
<evidence type="ECO:0000256" key="3">
    <source>
        <dbReference type="ARBA" id="ARBA00005712"/>
    </source>
</evidence>
<keyword evidence="10" id="KW-1185">Reference proteome</keyword>
<gene>
    <name evidence="9" type="ORF">SAMN05444278_10485</name>
</gene>
<dbReference type="EMBL" id="FQTW01000004">
    <property type="protein sequence ID" value="SHE68971.1"/>
    <property type="molecule type" value="Genomic_DNA"/>
</dbReference>
<feature type="domain" description="ATP synthase F1 complex delta/epsilon subunit N-terminal" evidence="8">
    <location>
        <begin position="1"/>
        <end position="91"/>
    </location>
</feature>
<comment type="similarity">
    <text evidence="3">Belongs to the ATPase epsilon chain family.</text>
</comment>
<keyword evidence="7" id="KW-0139">CF(1)</keyword>
<dbReference type="GO" id="GO:0012505">
    <property type="term" value="C:endomembrane system"/>
    <property type="evidence" value="ECO:0007669"/>
    <property type="project" value="UniProtKB-SubCell"/>
</dbReference>
<dbReference type="InterPro" id="IPR036771">
    <property type="entry name" value="ATPsynth_dsu/esu_N"/>
</dbReference>
<keyword evidence="5" id="KW-0406">Ion transport</keyword>
<evidence type="ECO:0000256" key="5">
    <source>
        <dbReference type="ARBA" id="ARBA00023065"/>
    </source>
</evidence>
<dbReference type="InterPro" id="IPR001469">
    <property type="entry name" value="ATP_synth_F1_dsu/esu"/>
</dbReference>
<dbReference type="SUPFAM" id="SSF51344">
    <property type="entry name" value="Epsilon subunit of F1F0-ATP synthase N-terminal domain"/>
    <property type="match status" value="1"/>
</dbReference>
<dbReference type="GO" id="GO:0046933">
    <property type="term" value="F:proton-transporting ATP synthase activity, rotational mechanism"/>
    <property type="evidence" value="ECO:0007669"/>
    <property type="project" value="InterPro"/>
</dbReference>
<dbReference type="Gene3D" id="2.60.15.10">
    <property type="entry name" value="F0F1 ATP synthase delta/epsilon subunit, N-terminal"/>
    <property type="match status" value="1"/>
</dbReference>
<keyword evidence="4" id="KW-0813">Transport</keyword>
<dbReference type="AlphaFoldDB" id="A0A1M4VIY3"/>
<dbReference type="STRING" id="1155689.SAMN05444278_10485"/>